<dbReference type="Pfam" id="PF01876">
    <property type="entry name" value="RNase_P_p30"/>
    <property type="match status" value="1"/>
</dbReference>
<feature type="region of interest" description="Disordered" evidence="4">
    <location>
        <begin position="1"/>
        <end position="53"/>
    </location>
</feature>
<protein>
    <submittedName>
        <fullName evidence="5">Protein subunit of nuclear ribonuclease P (RNase P)</fullName>
    </submittedName>
</protein>
<feature type="region of interest" description="Disordered" evidence="4">
    <location>
        <begin position="325"/>
        <end position="349"/>
    </location>
</feature>
<dbReference type="AlphaFoldDB" id="A0A0F7SXT8"/>
<evidence type="ECO:0000256" key="2">
    <source>
        <dbReference type="ARBA" id="ARBA00007331"/>
    </source>
</evidence>
<dbReference type="PANTHER" id="PTHR13031:SF0">
    <property type="entry name" value="RIBONUCLEASE P PROTEIN SUBUNIT P30"/>
    <property type="match status" value="1"/>
</dbReference>
<comment type="similarity">
    <text evidence="2">Belongs to the eukaryotic/archaeal RNase P protein component 3 family.</text>
</comment>
<dbReference type="SUPFAM" id="SSF89550">
    <property type="entry name" value="PHP domain-like"/>
    <property type="match status" value="1"/>
</dbReference>
<feature type="compositionally biased region" description="Low complexity" evidence="4">
    <location>
        <begin position="10"/>
        <end position="23"/>
    </location>
</feature>
<accession>A0A0F7SXT8</accession>
<evidence type="ECO:0000256" key="3">
    <source>
        <dbReference type="ARBA" id="ARBA00022694"/>
    </source>
</evidence>
<evidence type="ECO:0000256" key="1">
    <source>
        <dbReference type="ARBA" id="ARBA00004123"/>
    </source>
</evidence>
<dbReference type="PANTHER" id="PTHR13031">
    <property type="entry name" value="RIBONUCLEASE P SUBUNIT P30"/>
    <property type="match status" value="1"/>
</dbReference>
<dbReference type="InterPro" id="IPR002738">
    <property type="entry name" value="RNase_P_p30"/>
</dbReference>
<reference evidence="5" key="1">
    <citation type="submission" date="2014-08" db="EMBL/GenBank/DDBJ databases">
        <authorList>
            <person name="Sharma Rahul"/>
            <person name="Thines Marco"/>
        </authorList>
    </citation>
    <scope>NUCLEOTIDE SEQUENCE</scope>
</reference>
<sequence length="349" mass="37174">MFYNLHIPFPSASTSSSSAPTNKPSKKAKGSKGQPVSAPAATRSTSCFDGVPRDEKEKIESAVTMSRHLGYSVVAFTQTATSQIPTTGHQNPFADSKVPFGHLDPRYSTNMMDQAGRPVVQLSRLHLVMDDASLLGSGPGFTAHNLPYLSQYDLLSVQPLSQAAFLHACLNLSVPGPSQISIITLDFSSLPFSTRGGAPFRLKRKPLLQAIRSGVVFEILYTPLLPSAGESSEENAQRRRTTLSLARDLIHTTKGKGVIISSGGAKWGDLRGSGDVVNLGTIMGLAPNQAHDAICATAKKVVLKAQSRKTFKGILSAPRVILPSSQSEPVVDTGSKRKASDGSMAVEDY</sequence>
<proteinExistence type="inferred from homology"/>
<organism evidence="5">
    <name type="scientific">Phaffia rhodozyma</name>
    <name type="common">Yeast</name>
    <name type="synonym">Xanthophyllomyces dendrorhous</name>
    <dbReference type="NCBI Taxonomy" id="264483"/>
    <lineage>
        <taxon>Eukaryota</taxon>
        <taxon>Fungi</taxon>
        <taxon>Dikarya</taxon>
        <taxon>Basidiomycota</taxon>
        <taxon>Agaricomycotina</taxon>
        <taxon>Tremellomycetes</taxon>
        <taxon>Cystofilobasidiales</taxon>
        <taxon>Mrakiaceae</taxon>
        <taxon>Phaffia</taxon>
    </lineage>
</organism>
<evidence type="ECO:0000313" key="5">
    <source>
        <dbReference type="EMBL" id="CED85569.1"/>
    </source>
</evidence>
<dbReference type="GO" id="GO:0008033">
    <property type="term" value="P:tRNA processing"/>
    <property type="evidence" value="ECO:0007669"/>
    <property type="project" value="UniProtKB-KW"/>
</dbReference>
<dbReference type="Gene3D" id="3.20.20.140">
    <property type="entry name" value="Metal-dependent hydrolases"/>
    <property type="match status" value="1"/>
</dbReference>
<dbReference type="InterPro" id="IPR016195">
    <property type="entry name" value="Pol/histidinol_Pase-like"/>
</dbReference>
<evidence type="ECO:0000256" key="4">
    <source>
        <dbReference type="SAM" id="MobiDB-lite"/>
    </source>
</evidence>
<keyword evidence="3" id="KW-0819">tRNA processing</keyword>
<dbReference type="GO" id="GO:0005655">
    <property type="term" value="C:nucleolar ribonuclease P complex"/>
    <property type="evidence" value="ECO:0007669"/>
    <property type="project" value="TreeGrafter"/>
</dbReference>
<name>A0A0F7SXT8_PHARH</name>
<dbReference type="GO" id="GO:0003723">
    <property type="term" value="F:RNA binding"/>
    <property type="evidence" value="ECO:0007669"/>
    <property type="project" value="TreeGrafter"/>
</dbReference>
<dbReference type="EMBL" id="LN483332">
    <property type="protein sequence ID" value="CED85569.1"/>
    <property type="molecule type" value="Genomic_DNA"/>
</dbReference>
<comment type="subcellular location">
    <subcellularLocation>
        <location evidence="1">Nucleus</location>
    </subcellularLocation>
</comment>